<comment type="similarity">
    <text evidence="2 6">Belongs to the FPP/GGPP synthase family.</text>
</comment>
<sequence>MAREQFANSLEQRMEGLVTRDLKDWAGRQTELPDRALTLVRAQAIRSGRDGKRLRARLLVDTYQACRVEARNAEQDKAVLDLASAIEIFQTSALVHDDLIDQADLRRGHPSAHRALERDWAELTERRANPVHQGQTGLSLALLLGDLLAASAVRTVDTAADTLPHPAAIRRAFVDMVGQVNQGQVMDLAMESMELDDPEALRRAAMGAIEAKTASYTTIAPIQLGMLAAGRDPGPSAELSHRLGSGLGAAFQLADDLIDATATPLSSGKAAGGDVREGKRTVLLADSLELSNPADRARLITVYLSPERDEGQVALVLRIFRESGAVGRSRRRINDLRLRNRNTLDELRTQLSLDQEQVAIMKRACARFLT</sequence>
<dbReference type="InterPro" id="IPR008949">
    <property type="entry name" value="Isoprenoid_synthase_dom_sf"/>
</dbReference>
<dbReference type="GO" id="GO:0008299">
    <property type="term" value="P:isoprenoid biosynthetic process"/>
    <property type="evidence" value="ECO:0007669"/>
    <property type="project" value="InterPro"/>
</dbReference>
<evidence type="ECO:0000313" key="8">
    <source>
        <dbReference type="Proteomes" id="UP000252345"/>
    </source>
</evidence>
<dbReference type="PANTHER" id="PTHR12001:SF85">
    <property type="entry name" value="SHORT CHAIN ISOPRENYL DIPHOSPHATE SYNTHASE"/>
    <property type="match status" value="1"/>
</dbReference>
<evidence type="ECO:0000256" key="2">
    <source>
        <dbReference type="ARBA" id="ARBA00006706"/>
    </source>
</evidence>
<dbReference type="SFLD" id="SFLDS00005">
    <property type="entry name" value="Isoprenoid_Synthase_Type_I"/>
    <property type="match status" value="1"/>
</dbReference>
<dbReference type="OrthoDB" id="4497239at2"/>
<evidence type="ECO:0000256" key="6">
    <source>
        <dbReference type="RuleBase" id="RU004466"/>
    </source>
</evidence>
<evidence type="ECO:0000256" key="5">
    <source>
        <dbReference type="ARBA" id="ARBA00022842"/>
    </source>
</evidence>
<dbReference type="InterPro" id="IPR033749">
    <property type="entry name" value="Polyprenyl_synt_CS"/>
</dbReference>
<organism evidence="7 8">
    <name type="scientific">Bifidobacterium xylocopae</name>
    <dbReference type="NCBI Taxonomy" id="2493119"/>
    <lineage>
        <taxon>Bacteria</taxon>
        <taxon>Bacillati</taxon>
        <taxon>Actinomycetota</taxon>
        <taxon>Actinomycetes</taxon>
        <taxon>Bifidobacteriales</taxon>
        <taxon>Bifidobacteriaceae</taxon>
        <taxon>Bifidobacterium</taxon>
    </lineage>
</organism>
<dbReference type="Pfam" id="PF00348">
    <property type="entry name" value="polyprenyl_synt"/>
    <property type="match status" value="1"/>
</dbReference>
<evidence type="ECO:0000256" key="3">
    <source>
        <dbReference type="ARBA" id="ARBA00022679"/>
    </source>
</evidence>
<keyword evidence="4" id="KW-0479">Metal-binding</keyword>
<dbReference type="PANTHER" id="PTHR12001">
    <property type="entry name" value="GERANYLGERANYL PYROPHOSPHATE SYNTHASE"/>
    <property type="match status" value="1"/>
</dbReference>
<keyword evidence="8" id="KW-1185">Reference proteome</keyword>
<comment type="cofactor">
    <cofactor evidence="1">
        <name>Mg(2+)</name>
        <dbReference type="ChEBI" id="CHEBI:18420"/>
    </cofactor>
</comment>
<evidence type="ECO:0000256" key="4">
    <source>
        <dbReference type="ARBA" id="ARBA00022723"/>
    </source>
</evidence>
<dbReference type="RefSeq" id="WP_113853169.1">
    <property type="nucleotide sequence ID" value="NZ_PDCH01000004.1"/>
</dbReference>
<name>A0A366KDU4_9BIFI</name>
<reference evidence="7 8" key="1">
    <citation type="submission" date="2017-10" db="EMBL/GenBank/DDBJ databases">
        <title>Bifidobacterium xylocopum sp. nov. and Bifidobacterium aemilianum sp. nov., from the carpenter bee (Xylocopa violacea) digestive tract.</title>
        <authorList>
            <person name="Alberoni D."/>
            <person name="Baffoni L."/>
            <person name="Di Gioia D."/>
            <person name="Gaggia F."/>
            <person name="Biavati B."/>
        </authorList>
    </citation>
    <scope>NUCLEOTIDE SEQUENCE [LARGE SCALE GENOMIC DNA]</scope>
    <source>
        <strain evidence="7 8">XV2</strain>
    </source>
</reference>
<dbReference type="PROSITE" id="PS00444">
    <property type="entry name" value="POLYPRENYL_SYNTHASE_2"/>
    <property type="match status" value="1"/>
</dbReference>
<dbReference type="SUPFAM" id="SSF48576">
    <property type="entry name" value="Terpenoid synthases"/>
    <property type="match status" value="1"/>
</dbReference>
<dbReference type="GO" id="GO:0004659">
    <property type="term" value="F:prenyltransferase activity"/>
    <property type="evidence" value="ECO:0007669"/>
    <property type="project" value="InterPro"/>
</dbReference>
<gene>
    <name evidence="7" type="ORF">CRD59_03250</name>
</gene>
<dbReference type="GO" id="GO:0046872">
    <property type="term" value="F:metal ion binding"/>
    <property type="evidence" value="ECO:0007669"/>
    <property type="project" value="UniProtKB-KW"/>
</dbReference>
<keyword evidence="3 6" id="KW-0808">Transferase</keyword>
<protein>
    <submittedName>
        <fullName evidence="7">Serralysin</fullName>
    </submittedName>
</protein>
<dbReference type="AlphaFoldDB" id="A0A366KDU4"/>
<evidence type="ECO:0000256" key="1">
    <source>
        <dbReference type="ARBA" id="ARBA00001946"/>
    </source>
</evidence>
<dbReference type="Proteomes" id="UP000252345">
    <property type="component" value="Unassembled WGS sequence"/>
</dbReference>
<dbReference type="PROSITE" id="PS00723">
    <property type="entry name" value="POLYPRENYL_SYNTHASE_1"/>
    <property type="match status" value="1"/>
</dbReference>
<evidence type="ECO:0000313" key="7">
    <source>
        <dbReference type="EMBL" id="RBP99557.1"/>
    </source>
</evidence>
<accession>A0A366KDU4</accession>
<dbReference type="InterPro" id="IPR000092">
    <property type="entry name" value="Polyprenyl_synt"/>
</dbReference>
<keyword evidence="5" id="KW-0460">Magnesium</keyword>
<proteinExistence type="inferred from homology"/>
<dbReference type="Gene3D" id="1.10.600.10">
    <property type="entry name" value="Farnesyl Diphosphate Synthase"/>
    <property type="match status" value="1"/>
</dbReference>
<comment type="caution">
    <text evidence="7">The sequence shown here is derived from an EMBL/GenBank/DDBJ whole genome shotgun (WGS) entry which is preliminary data.</text>
</comment>
<dbReference type="EMBL" id="PDCH01000004">
    <property type="protein sequence ID" value="RBP99557.1"/>
    <property type="molecule type" value="Genomic_DNA"/>
</dbReference>